<evidence type="ECO:0000256" key="1">
    <source>
        <dbReference type="SAM" id="Phobius"/>
    </source>
</evidence>
<dbReference type="RefSeq" id="WP_188386685.1">
    <property type="nucleotide sequence ID" value="NZ_BMFK01000001.1"/>
</dbReference>
<reference evidence="2" key="2">
    <citation type="submission" date="2020-09" db="EMBL/GenBank/DDBJ databases">
        <authorList>
            <person name="Sun Q."/>
            <person name="Zhou Y."/>
        </authorList>
    </citation>
    <scope>NUCLEOTIDE SEQUENCE</scope>
    <source>
        <strain evidence="2">CGMCC 1.12698</strain>
    </source>
</reference>
<protein>
    <submittedName>
        <fullName evidence="2">Uncharacterized protein</fullName>
    </submittedName>
</protein>
<feature type="transmembrane region" description="Helical" evidence="1">
    <location>
        <begin position="75"/>
        <end position="94"/>
    </location>
</feature>
<feature type="transmembrane region" description="Helical" evidence="1">
    <location>
        <begin position="126"/>
        <end position="147"/>
    </location>
</feature>
<feature type="transmembrane region" description="Helical" evidence="1">
    <location>
        <begin position="6"/>
        <end position="21"/>
    </location>
</feature>
<dbReference type="EMBL" id="BMFK01000001">
    <property type="protein sequence ID" value="GGE56107.1"/>
    <property type="molecule type" value="Genomic_DNA"/>
</dbReference>
<comment type="caution">
    <text evidence="2">The sequence shown here is derived from an EMBL/GenBank/DDBJ whole genome shotgun (WGS) entry which is preliminary data.</text>
</comment>
<feature type="transmembrane region" description="Helical" evidence="1">
    <location>
        <begin position="159"/>
        <end position="182"/>
    </location>
</feature>
<gene>
    <name evidence="2" type="ORF">GCM10007140_03010</name>
</gene>
<dbReference type="InterPro" id="IPR014617">
    <property type="entry name" value="YphA_Bacsu"/>
</dbReference>
<organism evidence="2 3">
    <name type="scientific">Priestia taiwanensis</name>
    <dbReference type="NCBI Taxonomy" id="1347902"/>
    <lineage>
        <taxon>Bacteria</taxon>
        <taxon>Bacillati</taxon>
        <taxon>Bacillota</taxon>
        <taxon>Bacilli</taxon>
        <taxon>Bacillales</taxon>
        <taxon>Bacillaceae</taxon>
        <taxon>Priestia</taxon>
    </lineage>
</organism>
<sequence length="197" mass="22187">MEGLFFYGIAWVSWVVTTFLMRKTKMRLVLSAFLLLLIISSTSYQEVAGVRVYVSGILLFIIGVSFIAASPKSKLLCSLYAVMIGMMYSMFHFIEIYDPVWLQVHRTILLGGILVMGSLFYSDHPFVSVGTLLMGTMQGEVILAITLREYGFHNYVGGFSHLDACFVAMVFLACIHAIFLFLRTSKKTTHTYVKGMK</sequence>
<dbReference type="Pfam" id="PF24124">
    <property type="entry name" value="YphA"/>
    <property type="match status" value="1"/>
</dbReference>
<dbReference type="PIRSF" id="PIRSF036710">
    <property type="entry name" value="YphA_Bacsu"/>
    <property type="match status" value="1"/>
</dbReference>
<keyword evidence="3" id="KW-1185">Reference proteome</keyword>
<evidence type="ECO:0000313" key="2">
    <source>
        <dbReference type="EMBL" id="GGE56107.1"/>
    </source>
</evidence>
<name>A0A917EK79_9BACI</name>
<accession>A0A917EK79</accession>
<dbReference type="Proteomes" id="UP000605259">
    <property type="component" value="Unassembled WGS sequence"/>
</dbReference>
<feature type="transmembrane region" description="Helical" evidence="1">
    <location>
        <begin position="50"/>
        <end position="68"/>
    </location>
</feature>
<keyword evidence="1" id="KW-1133">Transmembrane helix</keyword>
<keyword evidence="1" id="KW-0472">Membrane</keyword>
<reference evidence="2" key="1">
    <citation type="journal article" date="2014" name="Int. J. Syst. Evol. Microbiol.">
        <title>Complete genome sequence of Corynebacterium casei LMG S-19264T (=DSM 44701T), isolated from a smear-ripened cheese.</title>
        <authorList>
            <consortium name="US DOE Joint Genome Institute (JGI-PGF)"/>
            <person name="Walter F."/>
            <person name="Albersmeier A."/>
            <person name="Kalinowski J."/>
            <person name="Ruckert C."/>
        </authorList>
    </citation>
    <scope>NUCLEOTIDE SEQUENCE</scope>
    <source>
        <strain evidence="2">CGMCC 1.12698</strain>
    </source>
</reference>
<feature type="transmembrane region" description="Helical" evidence="1">
    <location>
        <begin position="28"/>
        <end position="44"/>
    </location>
</feature>
<dbReference type="AlphaFoldDB" id="A0A917EK79"/>
<proteinExistence type="predicted"/>
<feature type="transmembrane region" description="Helical" evidence="1">
    <location>
        <begin position="100"/>
        <end position="121"/>
    </location>
</feature>
<keyword evidence="1" id="KW-0812">Transmembrane</keyword>
<evidence type="ECO:0000313" key="3">
    <source>
        <dbReference type="Proteomes" id="UP000605259"/>
    </source>
</evidence>